<dbReference type="GO" id="GO:0005524">
    <property type="term" value="F:ATP binding"/>
    <property type="evidence" value="ECO:0007669"/>
    <property type="project" value="UniProtKB-KW"/>
</dbReference>
<evidence type="ECO:0000256" key="3">
    <source>
        <dbReference type="ARBA" id="ARBA00022840"/>
    </source>
</evidence>
<keyword evidence="1" id="KW-0813">Transport</keyword>
<reference evidence="7 8" key="1">
    <citation type="submission" date="2018-11" db="EMBL/GenBank/DDBJ databases">
        <title>Genomic analysis of Haloarcula hispanica CBA1121.</title>
        <authorList>
            <person name="Kim Y.B."/>
            <person name="Roh S.W."/>
        </authorList>
    </citation>
    <scope>NUCLEOTIDE SEQUENCE [LARGE SCALE GENOMIC DNA]</scope>
    <source>
        <strain evidence="7 8">CBA1121</strain>
    </source>
</reference>
<accession>A0A5J5LMF8</accession>
<dbReference type="Pfam" id="PF13732">
    <property type="entry name" value="DrrA1-3_C"/>
    <property type="match status" value="1"/>
</dbReference>
<dbReference type="GO" id="GO:0016887">
    <property type="term" value="F:ATP hydrolysis activity"/>
    <property type="evidence" value="ECO:0007669"/>
    <property type="project" value="InterPro"/>
</dbReference>
<keyword evidence="2" id="KW-0547">Nucleotide-binding</keyword>
<feature type="region of interest" description="Disordered" evidence="5">
    <location>
        <begin position="335"/>
        <end position="355"/>
    </location>
</feature>
<dbReference type="EMBL" id="RQWK01000001">
    <property type="protein sequence ID" value="KAA9410541.1"/>
    <property type="molecule type" value="Genomic_DNA"/>
</dbReference>
<feature type="compositionally biased region" description="Gly residues" evidence="5">
    <location>
        <begin position="346"/>
        <end position="355"/>
    </location>
</feature>
<proteinExistence type="inferred from homology"/>
<dbReference type="Gene3D" id="3.40.50.300">
    <property type="entry name" value="P-loop containing nucleotide triphosphate hydrolases"/>
    <property type="match status" value="1"/>
</dbReference>
<dbReference type="InterPro" id="IPR003439">
    <property type="entry name" value="ABC_transporter-like_ATP-bd"/>
</dbReference>
<dbReference type="NCBIfam" id="TIGR01188">
    <property type="entry name" value="drrA"/>
    <property type="match status" value="1"/>
</dbReference>
<dbReference type="SMART" id="SM00382">
    <property type="entry name" value="AAA"/>
    <property type="match status" value="1"/>
</dbReference>
<name>A0A5J5LMF8_HALHI</name>
<evidence type="ECO:0000259" key="6">
    <source>
        <dbReference type="PROSITE" id="PS50893"/>
    </source>
</evidence>
<dbReference type="SUPFAM" id="SSF52540">
    <property type="entry name" value="P-loop containing nucleoside triphosphate hydrolases"/>
    <property type="match status" value="1"/>
</dbReference>
<dbReference type="PANTHER" id="PTHR42711:SF5">
    <property type="entry name" value="ABC TRANSPORTER ATP-BINDING PROTEIN NATA"/>
    <property type="match status" value="1"/>
</dbReference>
<dbReference type="GO" id="GO:0043215">
    <property type="term" value="P:daunorubicin transport"/>
    <property type="evidence" value="ECO:0007669"/>
    <property type="project" value="InterPro"/>
</dbReference>
<dbReference type="GeneID" id="300248457"/>
<comment type="caution">
    <text evidence="7">The sequence shown here is derived from an EMBL/GenBank/DDBJ whole genome shotgun (WGS) entry which is preliminary data.</text>
</comment>
<evidence type="ECO:0000313" key="8">
    <source>
        <dbReference type="Proteomes" id="UP000326244"/>
    </source>
</evidence>
<dbReference type="AlphaFoldDB" id="A0A5J5LMF8"/>
<dbReference type="InterPro" id="IPR005894">
    <property type="entry name" value="DrrA"/>
</dbReference>
<dbReference type="PROSITE" id="PS50893">
    <property type="entry name" value="ABC_TRANSPORTER_2"/>
    <property type="match status" value="1"/>
</dbReference>
<evidence type="ECO:0000313" key="7">
    <source>
        <dbReference type="EMBL" id="KAA9410541.1"/>
    </source>
</evidence>
<evidence type="ECO:0000256" key="4">
    <source>
        <dbReference type="ARBA" id="ARBA00049985"/>
    </source>
</evidence>
<organism evidence="7 8">
    <name type="scientific">Haloarcula hispanica</name>
    <dbReference type="NCBI Taxonomy" id="51589"/>
    <lineage>
        <taxon>Archaea</taxon>
        <taxon>Methanobacteriati</taxon>
        <taxon>Methanobacteriota</taxon>
        <taxon>Stenosarchaea group</taxon>
        <taxon>Halobacteria</taxon>
        <taxon>Halobacteriales</taxon>
        <taxon>Haloarculaceae</taxon>
        <taxon>Haloarcula</taxon>
    </lineage>
</organism>
<evidence type="ECO:0000256" key="2">
    <source>
        <dbReference type="ARBA" id="ARBA00022741"/>
    </source>
</evidence>
<evidence type="ECO:0000256" key="1">
    <source>
        <dbReference type="ARBA" id="ARBA00022448"/>
    </source>
</evidence>
<dbReference type="InterPro" id="IPR027417">
    <property type="entry name" value="P-loop_NTPase"/>
</dbReference>
<feature type="domain" description="ABC transporter" evidence="6">
    <location>
        <begin position="24"/>
        <end position="255"/>
    </location>
</feature>
<gene>
    <name evidence="7" type="ORF">EGO51_12250</name>
</gene>
<dbReference type="GO" id="GO:1900753">
    <property type="term" value="P:doxorubicin transport"/>
    <property type="evidence" value="ECO:0007669"/>
    <property type="project" value="InterPro"/>
</dbReference>
<dbReference type="InterPro" id="IPR025302">
    <property type="entry name" value="DrrA1/2-like_C"/>
</dbReference>
<dbReference type="PANTHER" id="PTHR42711">
    <property type="entry name" value="ABC TRANSPORTER ATP-BINDING PROTEIN"/>
    <property type="match status" value="1"/>
</dbReference>
<sequence length="355" mass="37771">MTKPKQRRVANDPDRPAAASTAAIRVDGLRVTYADGTTAVRDVSLTVPRGEFFGFLGPNGAGKTTAVKVLATLLEPTEGEVVVNGHDATAAQTAVRETIGYMAQDVSVDAELTARENVAFACEAYGVPRGRRAERIEELLELADLGDVADTPAERFSGGMKKRLDAVTALVHDPDLVFLDEPTTGMDPKARNRLWDHFRRLNETGTAIFLTTQYLEEADALCDRVAVLRDGRIAATGSPAELKRRVGGQILEVDVDGGRETAETAADVAREGTRFGPDATVETVDDTVRVTTTDAAERGTDYLLALREAGVAVTGFDVDEPTLDDVFFAIADGRTDGFDAGDDGETGPGPSGGTR</sequence>
<dbReference type="Proteomes" id="UP000326244">
    <property type="component" value="Unassembled WGS sequence"/>
</dbReference>
<evidence type="ECO:0000256" key="5">
    <source>
        <dbReference type="SAM" id="MobiDB-lite"/>
    </source>
</evidence>
<keyword evidence="3 7" id="KW-0067">ATP-binding</keyword>
<dbReference type="Pfam" id="PF00005">
    <property type="entry name" value="ABC_tran"/>
    <property type="match status" value="1"/>
</dbReference>
<dbReference type="InterPro" id="IPR003593">
    <property type="entry name" value="AAA+_ATPase"/>
</dbReference>
<comment type="similarity">
    <text evidence="4">Belongs to the ABC transporter superfamily. Drug exporter-1 (DrugE1) (TC 3.A.1.105) family.</text>
</comment>
<protein>
    <submittedName>
        <fullName evidence="7">ABC transporter ATP-binding protein</fullName>
    </submittedName>
</protein>
<dbReference type="InterPro" id="IPR050763">
    <property type="entry name" value="ABC_transporter_ATP-binding"/>
</dbReference>
<dbReference type="RefSeq" id="WP_151103664.1">
    <property type="nucleotide sequence ID" value="NZ_RQWK01000001.1"/>
</dbReference>